<dbReference type="OMA" id="QFVKELW"/>
<feature type="compositionally biased region" description="Basic and acidic residues" evidence="2">
    <location>
        <begin position="197"/>
        <end position="206"/>
    </location>
</feature>
<evidence type="ECO:0000256" key="1">
    <source>
        <dbReference type="ARBA" id="ARBA00022664"/>
    </source>
</evidence>
<feature type="compositionally biased region" description="Low complexity" evidence="2">
    <location>
        <begin position="163"/>
        <end position="187"/>
    </location>
</feature>
<dbReference type="PANTHER" id="PTHR23148">
    <property type="entry name" value="SERINE/ARGININE REGULATED NUCLEAR MATRIX PROTEIN"/>
    <property type="match status" value="1"/>
</dbReference>
<dbReference type="AlphaFoldDB" id="D8QH47"/>
<dbReference type="InterPro" id="IPR036483">
    <property type="entry name" value="PWI_dom_sf"/>
</dbReference>
<accession>D8QH47</accession>
<gene>
    <name evidence="4" type="ORF">SCHCODRAFT_17474</name>
</gene>
<dbReference type="Pfam" id="PF01480">
    <property type="entry name" value="PWI"/>
    <property type="match status" value="1"/>
</dbReference>
<evidence type="ECO:0000313" key="5">
    <source>
        <dbReference type="Proteomes" id="UP000007431"/>
    </source>
</evidence>
<feature type="compositionally biased region" description="Basic and acidic residues" evidence="2">
    <location>
        <begin position="128"/>
        <end position="152"/>
    </location>
</feature>
<dbReference type="GO" id="GO:0005681">
    <property type="term" value="C:spliceosomal complex"/>
    <property type="evidence" value="ECO:0007669"/>
    <property type="project" value="TreeGrafter"/>
</dbReference>
<dbReference type="eggNOG" id="KOG2146">
    <property type="taxonomic scope" value="Eukaryota"/>
</dbReference>
<dbReference type="GO" id="GO:0006397">
    <property type="term" value="P:mRNA processing"/>
    <property type="evidence" value="ECO:0007669"/>
    <property type="project" value="UniProtKB-KW"/>
</dbReference>
<feature type="region of interest" description="Disordered" evidence="2">
    <location>
        <begin position="128"/>
        <end position="308"/>
    </location>
</feature>
<name>D8QH47_SCHCM</name>
<evidence type="ECO:0000256" key="2">
    <source>
        <dbReference type="SAM" id="MobiDB-lite"/>
    </source>
</evidence>
<dbReference type="GO" id="GO:0003723">
    <property type="term" value="F:RNA binding"/>
    <property type="evidence" value="ECO:0007669"/>
    <property type="project" value="TreeGrafter"/>
</dbReference>
<reference evidence="4 5" key="1">
    <citation type="journal article" date="2010" name="Nat. Biotechnol.">
        <title>Genome sequence of the model mushroom Schizophyllum commune.</title>
        <authorList>
            <person name="Ohm R.A."/>
            <person name="de Jong J.F."/>
            <person name="Lugones L.G."/>
            <person name="Aerts A."/>
            <person name="Kothe E."/>
            <person name="Stajich J.E."/>
            <person name="de Vries R.P."/>
            <person name="Record E."/>
            <person name="Levasseur A."/>
            <person name="Baker S.E."/>
            <person name="Bartholomew K.A."/>
            <person name="Coutinho P.M."/>
            <person name="Erdmann S."/>
            <person name="Fowler T.J."/>
            <person name="Gathman A.C."/>
            <person name="Lombard V."/>
            <person name="Henrissat B."/>
            <person name="Knabe N."/>
            <person name="Kuees U."/>
            <person name="Lilly W.W."/>
            <person name="Lindquist E."/>
            <person name="Lucas S."/>
            <person name="Magnuson J.K."/>
            <person name="Piumi F."/>
            <person name="Raudaskoski M."/>
            <person name="Salamov A."/>
            <person name="Schmutz J."/>
            <person name="Schwarze F.W.M.R."/>
            <person name="vanKuyk P.A."/>
            <person name="Horton J.S."/>
            <person name="Grigoriev I.V."/>
            <person name="Woesten H.A.B."/>
        </authorList>
    </citation>
    <scope>NUCLEOTIDE SEQUENCE [LARGE SCALE GENOMIC DNA]</scope>
    <source>
        <strain evidence="5">H4-8 / FGSC 9210</strain>
    </source>
</reference>
<feature type="compositionally biased region" description="Basic residues" evidence="2">
    <location>
        <begin position="254"/>
        <end position="268"/>
    </location>
</feature>
<dbReference type="SMART" id="SM00311">
    <property type="entry name" value="PWI"/>
    <property type="match status" value="1"/>
</dbReference>
<dbReference type="SUPFAM" id="SSF101233">
    <property type="entry name" value="PWI domain"/>
    <property type="match status" value="1"/>
</dbReference>
<organism evidence="5">
    <name type="scientific">Schizophyllum commune (strain H4-8 / FGSC 9210)</name>
    <name type="common">Split gill fungus</name>
    <dbReference type="NCBI Taxonomy" id="578458"/>
    <lineage>
        <taxon>Eukaryota</taxon>
        <taxon>Fungi</taxon>
        <taxon>Dikarya</taxon>
        <taxon>Basidiomycota</taxon>
        <taxon>Agaricomycotina</taxon>
        <taxon>Agaricomycetes</taxon>
        <taxon>Agaricomycetidae</taxon>
        <taxon>Agaricales</taxon>
        <taxon>Schizophyllaceae</taxon>
        <taxon>Schizophyllum</taxon>
    </lineage>
</organism>
<dbReference type="Proteomes" id="UP000007431">
    <property type="component" value="Unassembled WGS sequence"/>
</dbReference>
<dbReference type="FunCoup" id="D8QH47">
    <property type="interactions" value="69"/>
</dbReference>
<proteinExistence type="predicted"/>
<dbReference type="PROSITE" id="PS51025">
    <property type="entry name" value="PWI"/>
    <property type="match status" value="1"/>
</dbReference>
<dbReference type="STRING" id="578458.D8QH47"/>
<feature type="compositionally biased region" description="Basic residues" evidence="2">
    <location>
        <begin position="207"/>
        <end position="236"/>
    </location>
</feature>
<dbReference type="InterPro" id="IPR052225">
    <property type="entry name" value="Ser/Arg_repetitive_matrix"/>
</dbReference>
<keyword evidence="1" id="KW-0507">mRNA processing</keyword>
<dbReference type="HOGENOM" id="CLU_032410_1_0_1"/>
<dbReference type="PANTHER" id="PTHR23148:SF0">
    <property type="entry name" value="SERINE_ARGININE REPETITIVE MATRIX PROTEIN 1"/>
    <property type="match status" value="1"/>
</dbReference>
<feature type="domain" description="PWI" evidence="3">
    <location>
        <begin position="28"/>
        <end position="129"/>
    </location>
</feature>
<sequence>MADAGFFKGTSADQDRRFSDKELKLLKSMKFPPEFDQKVDMRKVNLQVIRPWVFKKITELNGIEDELVGEYCMGLLEDESQPTPDPKRMTINLQGFLNKNTKEFMVALWKLLLEAQAEVSGVPRTFVEEKKEELRKARENDTRALDERDRRVSPRRRPRSPTRSRTPPSSRGGSPVPRARYRSSSPGRSPPPRRPRSPSERSDSRTPPRRRRSVSGSPPRRRSPPPRKRLSRSPPPRRRDSRSPPPRRRDSPPRRRRPSPPPRSRSRSLSRERSPPPRSRRRFSPSPPRRSYPVIPLIHAGPDVSRLL</sequence>
<feature type="compositionally biased region" description="Basic and acidic residues" evidence="2">
    <location>
        <begin position="237"/>
        <end position="253"/>
    </location>
</feature>
<dbReference type="Gene3D" id="1.20.1390.10">
    <property type="entry name" value="PWI domain"/>
    <property type="match status" value="1"/>
</dbReference>
<feature type="compositionally biased region" description="Basic residues" evidence="2">
    <location>
        <begin position="153"/>
        <end position="162"/>
    </location>
</feature>
<dbReference type="InParanoid" id="D8QH47"/>
<protein>
    <recommendedName>
        <fullName evidence="3">PWI domain-containing protein</fullName>
    </recommendedName>
</protein>
<keyword evidence="5" id="KW-1185">Reference proteome</keyword>
<dbReference type="VEuPathDB" id="FungiDB:SCHCODRAFT_02640524"/>
<dbReference type="EMBL" id="GL377312">
    <property type="protein sequence ID" value="EFI92603.1"/>
    <property type="molecule type" value="Genomic_DNA"/>
</dbReference>
<evidence type="ECO:0000313" key="4">
    <source>
        <dbReference type="EMBL" id="EFI92603.1"/>
    </source>
</evidence>
<dbReference type="GO" id="GO:0048024">
    <property type="term" value="P:regulation of mRNA splicing, via spliceosome"/>
    <property type="evidence" value="ECO:0007669"/>
    <property type="project" value="TreeGrafter"/>
</dbReference>
<evidence type="ECO:0000259" key="3">
    <source>
        <dbReference type="PROSITE" id="PS51025"/>
    </source>
</evidence>
<dbReference type="InterPro" id="IPR002483">
    <property type="entry name" value="PWI_dom"/>
</dbReference>